<dbReference type="RefSeq" id="WP_009211242.1">
    <property type="nucleotide sequence ID" value="NZ_BBWP01000006.1"/>
</dbReference>
<evidence type="ECO:0000256" key="1">
    <source>
        <dbReference type="PROSITE-ProRule" id="PRU00409"/>
    </source>
</evidence>
<dbReference type="InterPro" id="IPR011761">
    <property type="entry name" value="ATP-grasp"/>
</dbReference>
<dbReference type="GO" id="GO:0005737">
    <property type="term" value="C:cytoplasm"/>
    <property type="evidence" value="ECO:0007669"/>
    <property type="project" value="TreeGrafter"/>
</dbReference>
<dbReference type="BioCyc" id="AURANTIMONAS:SI859A1_03430-MONOMER"/>
<dbReference type="Gene3D" id="3.30.1490.20">
    <property type="entry name" value="ATP-grasp fold, A domain"/>
    <property type="match status" value="1"/>
</dbReference>
<dbReference type="GO" id="GO:0005524">
    <property type="term" value="F:ATP binding"/>
    <property type="evidence" value="ECO:0007669"/>
    <property type="project" value="UniProtKB-UniRule"/>
</dbReference>
<accession>Q1YEV2</accession>
<sequence length="506" mass="56637">MSQWVVLVGRLSDLDNGATPHKVMTVRDYLARPGLFRGQRPKIINLSRSYAYQSRAYYGSLLAEARGHRIIPSVETMIDLSEKKLYENALPELDAALAKALEKGERPASPIRIYFGYTDDPRLERFAKLVFDWFRAPALEVHLDGAEATERPAASASPARRTSQSAPLDRRAKIRRIGFAAPAKLDAAETGRLLAAMERYTAREWRAAKAKTPAKYAFATLYDPNETLPPSSVDTLKHWARTAARLGVDVEPITRRDLPRLANFDALFIRETTSISNHTYRFARRAMQEGMPVIDDPISMIRCTNKVYCNELMAANGVATPPSVMIGGKEDFQKAADELGFPMVLKIPDGSFSRGVKKLDDMAGLVRLATAWLEDSDLLIAQKFMPTKFDWRIGVLGGEPLFAVQYLMAGEHWQIINHETGGRPMEGGFRPFALGEAPPHVLDAGLRGARCIGDGLYGVDLKETDDGVFLIEVNDNPNLEHGVEDYAEKDEVWTRLTRWFIDRIER</sequence>
<dbReference type="SUPFAM" id="SSF56059">
    <property type="entry name" value="Glutathione synthetase ATP-binding domain-like"/>
    <property type="match status" value="1"/>
</dbReference>
<dbReference type="HOGENOM" id="CLU_016765_0_0_5"/>
<proteinExistence type="predicted"/>
<feature type="domain" description="ATP-grasp" evidence="3">
    <location>
        <begin position="310"/>
        <end position="505"/>
    </location>
</feature>
<dbReference type="OrthoDB" id="9800957at2"/>
<reference evidence="4 5" key="1">
    <citation type="journal article" date="2008" name="Appl. Environ. Microbiol.">
        <title>Genomic insights into Mn(II) oxidation by the marine alphaproteobacterium Aurantimonas sp. strain SI85-9A1.</title>
        <authorList>
            <person name="Dick G.J."/>
            <person name="Podell S."/>
            <person name="Johnson H.A."/>
            <person name="Rivera-Espinoza Y."/>
            <person name="Bernier-Latmani R."/>
            <person name="McCarthy J.K."/>
            <person name="Torpey J.W."/>
            <person name="Clement B.G."/>
            <person name="Gaasterland T."/>
            <person name="Tebo B.M."/>
        </authorList>
    </citation>
    <scope>NUCLEOTIDE SEQUENCE [LARGE SCALE GENOMIC DNA]</scope>
    <source>
        <strain evidence="4 5">SI85-9A1</strain>
    </source>
</reference>
<feature type="region of interest" description="Disordered" evidence="2">
    <location>
        <begin position="148"/>
        <end position="168"/>
    </location>
</feature>
<dbReference type="AlphaFoldDB" id="Q1YEV2"/>
<dbReference type="PROSITE" id="PS50975">
    <property type="entry name" value="ATP_GRASP"/>
    <property type="match status" value="1"/>
</dbReference>
<name>Q1YEV2_AURMS</name>
<keyword evidence="1" id="KW-0547">Nucleotide-binding</keyword>
<dbReference type="PANTHER" id="PTHR21621:SF0">
    <property type="entry name" value="BETA-CITRYLGLUTAMATE SYNTHASE B-RELATED"/>
    <property type="match status" value="1"/>
</dbReference>
<keyword evidence="1" id="KW-0067">ATP-binding</keyword>
<evidence type="ECO:0000256" key="2">
    <source>
        <dbReference type="SAM" id="MobiDB-lite"/>
    </source>
</evidence>
<gene>
    <name evidence="4" type="ORF">SI859A1_03430</name>
</gene>
<comment type="caution">
    <text evidence="4">The sequence shown here is derived from an EMBL/GenBank/DDBJ whole genome shotgun (WGS) entry which is preliminary data.</text>
</comment>
<dbReference type="EMBL" id="AAPJ01000007">
    <property type="protein sequence ID" value="EAS48793.1"/>
    <property type="molecule type" value="Genomic_DNA"/>
</dbReference>
<evidence type="ECO:0000313" key="5">
    <source>
        <dbReference type="Proteomes" id="UP000000321"/>
    </source>
</evidence>
<evidence type="ECO:0000313" key="4">
    <source>
        <dbReference type="EMBL" id="EAS48793.1"/>
    </source>
</evidence>
<dbReference type="Gene3D" id="3.30.470.20">
    <property type="entry name" value="ATP-grasp fold, B domain"/>
    <property type="match status" value="1"/>
</dbReference>
<protein>
    <submittedName>
        <fullName evidence="4">Glutathione synthase/ribosomal protein S6 modification enzyme</fullName>
    </submittedName>
</protein>
<evidence type="ECO:0000259" key="3">
    <source>
        <dbReference type="PROSITE" id="PS50975"/>
    </source>
</evidence>
<dbReference type="GO" id="GO:0018169">
    <property type="term" value="F:ribosomal S6-glutamic acid ligase activity"/>
    <property type="evidence" value="ECO:0007669"/>
    <property type="project" value="TreeGrafter"/>
</dbReference>
<feature type="compositionally biased region" description="Low complexity" evidence="2">
    <location>
        <begin position="151"/>
        <end position="167"/>
    </location>
</feature>
<dbReference type="Gene3D" id="3.40.50.20">
    <property type="match status" value="1"/>
</dbReference>
<dbReference type="GO" id="GO:0009432">
    <property type="term" value="P:SOS response"/>
    <property type="evidence" value="ECO:0007669"/>
    <property type="project" value="TreeGrafter"/>
</dbReference>
<dbReference type="PANTHER" id="PTHR21621">
    <property type="entry name" value="RIBOSOMAL PROTEIN S6 MODIFICATION PROTEIN"/>
    <property type="match status" value="1"/>
</dbReference>
<keyword evidence="5" id="KW-1185">Reference proteome</keyword>
<organism evidence="4 5">
    <name type="scientific">Aurantimonas manganoxydans (strain ATCC BAA-1229 / DSM 21871 / SI85-9A1)</name>
    <dbReference type="NCBI Taxonomy" id="287752"/>
    <lineage>
        <taxon>Bacteria</taxon>
        <taxon>Pseudomonadati</taxon>
        <taxon>Pseudomonadota</taxon>
        <taxon>Alphaproteobacteria</taxon>
        <taxon>Hyphomicrobiales</taxon>
        <taxon>Aurantimonadaceae</taxon>
        <taxon>Aurantimonas</taxon>
    </lineage>
</organism>
<dbReference type="InterPro" id="IPR025839">
    <property type="entry name" value="RLAN_dom"/>
</dbReference>
<dbReference type="Proteomes" id="UP000000321">
    <property type="component" value="Unassembled WGS sequence"/>
</dbReference>
<dbReference type="InterPro" id="IPR013815">
    <property type="entry name" value="ATP_grasp_subdomain_1"/>
</dbReference>
<dbReference type="Pfam" id="PF14401">
    <property type="entry name" value="RLAN"/>
    <property type="match status" value="1"/>
</dbReference>
<dbReference type="GO" id="GO:0046872">
    <property type="term" value="F:metal ion binding"/>
    <property type="evidence" value="ECO:0007669"/>
    <property type="project" value="InterPro"/>
</dbReference>